<evidence type="ECO:0000256" key="8">
    <source>
        <dbReference type="PIRSR" id="PIRSR001093-1"/>
    </source>
</evidence>
<comment type="catalytic activity">
    <reaction evidence="1">
        <text>Hydrolysis of terminal non-reducing N-acetyl-D-hexosamine residues in N-acetyl-beta-D-hexosaminides.</text>
        <dbReference type="EC" id="3.2.1.52"/>
    </reaction>
</comment>
<feature type="active site" description="Proton donor" evidence="8">
    <location>
        <position position="251"/>
    </location>
</feature>
<dbReference type="PRINTS" id="PR00738">
    <property type="entry name" value="GLHYDRLASE20"/>
</dbReference>
<dbReference type="EMBL" id="JANEYF010003110">
    <property type="protein sequence ID" value="KAJ8939169.1"/>
    <property type="molecule type" value="Genomic_DNA"/>
</dbReference>
<feature type="domain" description="Beta-hexosaminidase eukaryotic type N-terminal" evidence="10">
    <location>
        <begin position="18"/>
        <end position="74"/>
    </location>
</feature>
<sequence>MDNLPLLNEPWMDDVIITSFKIYISVDRDETRLRIDTSESYNLSVRKIENNILVNISAPTYFGARHGLETLSQLIWFDSGVQKLKVIHDIEIHDKPTFPHRGLMVDTARNYFPIEQLKKVVDGMATSKLNVFHLHLTDAVSFPIVLPNNKIFAEYGAYGPDMVYTPEDIKGLVEYARIRGVRIILEIDAPSHTNEGWNHEEEKLVICGEENVFKGHLNPDNKETLNVLESVYKDLLELGTDNENFHIGGDEVDLTCFRNTEASRAYSDMKLFWAHFTNRMLDKVKSANKNKLPTNIILWSSPLTDTYISHLNYTENLAVQYWFGLIEPILTNGNKIIFSTVGHWYLDCGYGPWKPSMTTGVCDPYTPWQKFYKYRPWTQYPSHSNQVLGGEACLWSEQVEVDSLEIRIWPRAAALAERLWSDPDGFNDYDVFTRLDIHRERLKKRGLKVAAMWPRWCSQNPGKC</sequence>
<dbReference type="Pfam" id="PF00728">
    <property type="entry name" value="Glyco_hydro_20"/>
    <property type="match status" value="1"/>
</dbReference>
<proteinExistence type="inferred from homology"/>
<keyword evidence="7" id="KW-0326">Glycosidase</keyword>
<dbReference type="PIRSF" id="PIRSF001093">
    <property type="entry name" value="B-hxosamndse_ab_euk"/>
    <property type="match status" value="1"/>
</dbReference>
<evidence type="ECO:0000256" key="5">
    <source>
        <dbReference type="ARBA" id="ARBA00022801"/>
    </source>
</evidence>
<dbReference type="InterPro" id="IPR029019">
    <property type="entry name" value="HEX_eukaryotic_N"/>
</dbReference>
<dbReference type="Pfam" id="PF14845">
    <property type="entry name" value="Glycohydro_20b2"/>
    <property type="match status" value="1"/>
</dbReference>
<dbReference type="InterPro" id="IPR025705">
    <property type="entry name" value="Beta_hexosaminidase_sua/sub"/>
</dbReference>
<dbReference type="PANTHER" id="PTHR22600:SF3">
    <property type="entry name" value="BETA-HEXOSAMINIDASE FDL-RELATED"/>
    <property type="match status" value="1"/>
</dbReference>
<reference evidence="11" key="1">
    <citation type="journal article" date="2023" name="Insect Mol. Biol.">
        <title>Genome sequencing provides insights into the evolution of gene families encoding plant cell wall-degrading enzymes in longhorned beetles.</title>
        <authorList>
            <person name="Shin N.R."/>
            <person name="Okamura Y."/>
            <person name="Kirsch R."/>
            <person name="Pauchet Y."/>
        </authorList>
    </citation>
    <scope>NUCLEOTIDE SEQUENCE</scope>
    <source>
        <strain evidence="11">RBIC_L_NR</strain>
    </source>
</reference>
<dbReference type="InterPro" id="IPR017853">
    <property type="entry name" value="GH"/>
</dbReference>
<name>A0AAV8XKV2_9CUCU</name>
<dbReference type="Gene3D" id="3.30.379.10">
    <property type="entry name" value="Chitobiase/beta-hexosaminidase domain 2-like"/>
    <property type="match status" value="1"/>
</dbReference>
<dbReference type="GO" id="GO:0005886">
    <property type="term" value="C:plasma membrane"/>
    <property type="evidence" value="ECO:0007669"/>
    <property type="project" value="TreeGrafter"/>
</dbReference>
<keyword evidence="4" id="KW-0732">Signal</keyword>
<comment type="caution">
    <text evidence="11">The sequence shown here is derived from an EMBL/GenBank/DDBJ whole genome shotgun (WGS) entry which is preliminary data.</text>
</comment>
<accession>A0AAV8XKV2</accession>
<dbReference type="AlphaFoldDB" id="A0AAV8XKV2"/>
<gene>
    <name evidence="11" type="ORF">NQ314_011222</name>
</gene>
<dbReference type="GO" id="GO:0016231">
    <property type="term" value="F:beta-N-acetylglucosaminidase activity"/>
    <property type="evidence" value="ECO:0007669"/>
    <property type="project" value="TreeGrafter"/>
</dbReference>
<evidence type="ECO:0000256" key="7">
    <source>
        <dbReference type="ARBA" id="ARBA00023295"/>
    </source>
</evidence>
<dbReference type="GO" id="GO:0030203">
    <property type="term" value="P:glycosaminoglycan metabolic process"/>
    <property type="evidence" value="ECO:0007669"/>
    <property type="project" value="TreeGrafter"/>
</dbReference>
<evidence type="ECO:0000313" key="11">
    <source>
        <dbReference type="EMBL" id="KAJ8939169.1"/>
    </source>
</evidence>
<keyword evidence="12" id="KW-1185">Reference proteome</keyword>
<evidence type="ECO:0000259" key="10">
    <source>
        <dbReference type="Pfam" id="PF14845"/>
    </source>
</evidence>
<evidence type="ECO:0000256" key="6">
    <source>
        <dbReference type="ARBA" id="ARBA00023180"/>
    </source>
</evidence>
<dbReference type="FunFam" id="3.20.20.80:FF:000063">
    <property type="entry name" value="Beta-hexosaminidase"/>
    <property type="match status" value="1"/>
</dbReference>
<organism evidence="11 12">
    <name type="scientific">Rhamnusium bicolor</name>
    <dbReference type="NCBI Taxonomy" id="1586634"/>
    <lineage>
        <taxon>Eukaryota</taxon>
        <taxon>Metazoa</taxon>
        <taxon>Ecdysozoa</taxon>
        <taxon>Arthropoda</taxon>
        <taxon>Hexapoda</taxon>
        <taxon>Insecta</taxon>
        <taxon>Pterygota</taxon>
        <taxon>Neoptera</taxon>
        <taxon>Endopterygota</taxon>
        <taxon>Coleoptera</taxon>
        <taxon>Polyphaga</taxon>
        <taxon>Cucujiformia</taxon>
        <taxon>Chrysomeloidea</taxon>
        <taxon>Cerambycidae</taxon>
        <taxon>Lepturinae</taxon>
        <taxon>Rhagiini</taxon>
        <taxon>Rhamnusium</taxon>
    </lineage>
</organism>
<keyword evidence="5" id="KW-0378">Hydrolase</keyword>
<keyword evidence="6" id="KW-0325">Glycoprotein</keyword>
<evidence type="ECO:0000256" key="3">
    <source>
        <dbReference type="ARBA" id="ARBA00012663"/>
    </source>
</evidence>
<dbReference type="Gene3D" id="3.20.20.80">
    <property type="entry name" value="Glycosidases"/>
    <property type="match status" value="1"/>
</dbReference>
<comment type="similarity">
    <text evidence="2">Belongs to the glycosyl hydrolase 20 family.</text>
</comment>
<dbReference type="SUPFAM" id="SSF51445">
    <property type="entry name" value="(Trans)glycosidases"/>
    <property type="match status" value="1"/>
</dbReference>
<evidence type="ECO:0000313" key="12">
    <source>
        <dbReference type="Proteomes" id="UP001162156"/>
    </source>
</evidence>
<evidence type="ECO:0000256" key="4">
    <source>
        <dbReference type="ARBA" id="ARBA00022729"/>
    </source>
</evidence>
<dbReference type="Proteomes" id="UP001162156">
    <property type="component" value="Unassembled WGS sequence"/>
</dbReference>
<dbReference type="GO" id="GO:0005975">
    <property type="term" value="P:carbohydrate metabolic process"/>
    <property type="evidence" value="ECO:0007669"/>
    <property type="project" value="InterPro"/>
</dbReference>
<evidence type="ECO:0000256" key="1">
    <source>
        <dbReference type="ARBA" id="ARBA00001231"/>
    </source>
</evidence>
<dbReference type="SUPFAM" id="SSF55545">
    <property type="entry name" value="beta-N-acetylhexosaminidase-like domain"/>
    <property type="match status" value="1"/>
</dbReference>
<dbReference type="PANTHER" id="PTHR22600">
    <property type="entry name" value="BETA-HEXOSAMINIDASE"/>
    <property type="match status" value="1"/>
</dbReference>
<protein>
    <recommendedName>
        <fullName evidence="3">beta-N-acetylhexosaminidase</fullName>
        <ecNumber evidence="3">3.2.1.52</ecNumber>
    </recommendedName>
</protein>
<dbReference type="EC" id="3.2.1.52" evidence="3"/>
<feature type="domain" description="Glycoside hydrolase family 20 catalytic" evidence="9">
    <location>
        <begin position="98"/>
        <end position="422"/>
    </location>
</feature>
<evidence type="ECO:0000259" key="9">
    <source>
        <dbReference type="Pfam" id="PF00728"/>
    </source>
</evidence>
<dbReference type="InterPro" id="IPR015883">
    <property type="entry name" value="Glyco_hydro_20_cat"/>
</dbReference>
<dbReference type="InterPro" id="IPR029018">
    <property type="entry name" value="Hex-like_dom2"/>
</dbReference>
<evidence type="ECO:0000256" key="2">
    <source>
        <dbReference type="ARBA" id="ARBA00006285"/>
    </source>
</evidence>